<keyword evidence="3" id="KW-1185">Reference proteome</keyword>
<feature type="region of interest" description="Disordered" evidence="1">
    <location>
        <begin position="1"/>
        <end position="101"/>
    </location>
</feature>
<evidence type="ECO:0000256" key="1">
    <source>
        <dbReference type="SAM" id="MobiDB-lite"/>
    </source>
</evidence>
<evidence type="ECO:0000313" key="3">
    <source>
        <dbReference type="Proteomes" id="UP000499080"/>
    </source>
</evidence>
<name>A0A4Y2Q248_ARAVE</name>
<accession>A0A4Y2Q248</accession>
<dbReference type="EMBL" id="BGPR01012771">
    <property type="protein sequence ID" value="GBN57589.1"/>
    <property type="molecule type" value="Genomic_DNA"/>
</dbReference>
<feature type="compositionally biased region" description="Basic and acidic residues" evidence="1">
    <location>
        <begin position="68"/>
        <end position="77"/>
    </location>
</feature>
<dbReference type="AlphaFoldDB" id="A0A4Y2Q248"/>
<feature type="compositionally biased region" description="Low complexity" evidence="1">
    <location>
        <begin position="82"/>
        <end position="93"/>
    </location>
</feature>
<gene>
    <name evidence="2" type="ORF">AVEN_8145_1</name>
</gene>
<organism evidence="2 3">
    <name type="scientific">Araneus ventricosus</name>
    <name type="common">Orbweaver spider</name>
    <name type="synonym">Epeira ventricosa</name>
    <dbReference type="NCBI Taxonomy" id="182803"/>
    <lineage>
        <taxon>Eukaryota</taxon>
        <taxon>Metazoa</taxon>
        <taxon>Ecdysozoa</taxon>
        <taxon>Arthropoda</taxon>
        <taxon>Chelicerata</taxon>
        <taxon>Arachnida</taxon>
        <taxon>Araneae</taxon>
        <taxon>Araneomorphae</taxon>
        <taxon>Entelegynae</taxon>
        <taxon>Araneoidea</taxon>
        <taxon>Araneidae</taxon>
        <taxon>Araneus</taxon>
    </lineage>
</organism>
<protein>
    <submittedName>
        <fullName evidence="2">Uncharacterized protein</fullName>
    </submittedName>
</protein>
<dbReference type="Proteomes" id="UP000499080">
    <property type="component" value="Unassembled WGS sequence"/>
</dbReference>
<comment type="caution">
    <text evidence="2">The sequence shown here is derived from an EMBL/GenBank/DDBJ whole genome shotgun (WGS) entry which is preliminary data.</text>
</comment>
<evidence type="ECO:0000313" key="2">
    <source>
        <dbReference type="EMBL" id="GBN57589.1"/>
    </source>
</evidence>
<sequence>MYDGDMLCMLEDEQHRRTEAGGAPTGGHHPADELHPPGAGRGDPGTEEPPGQVPVRVSGGVAPPVQQERPEEGEGPGHLRRAPAPAQQYPGAYTDQVSGIP</sequence>
<reference evidence="2 3" key="1">
    <citation type="journal article" date="2019" name="Sci. Rep.">
        <title>Orb-weaving spider Araneus ventricosus genome elucidates the spidroin gene catalogue.</title>
        <authorList>
            <person name="Kono N."/>
            <person name="Nakamura H."/>
            <person name="Ohtoshi R."/>
            <person name="Moran D.A.P."/>
            <person name="Shinohara A."/>
            <person name="Yoshida Y."/>
            <person name="Fujiwara M."/>
            <person name="Mori M."/>
            <person name="Tomita M."/>
            <person name="Arakawa K."/>
        </authorList>
    </citation>
    <scope>NUCLEOTIDE SEQUENCE [LARGE SCALE GENOMIC DNA]</scope>
</reference>
<proteinExistence type="predicted"/>